<dbReference type="PROSITE" id="PS00843">
    <property type="entry name" value="DALA_DALA_LIGASE_1"/>
    <property type="match status" value="1"/>
</dbReference>
<keyword evidence="7 15" id="KW-0067">ATP-binding</keyword>
<dbReference type="InterPro" id="IPR016185">
    <property type="entry name" value="PreATP-grasp_dom_sf"/>
</dbReference>
<dbReference type="InterPro" id="IPR011127">
    <property type="entry name" value="Dala_Dala_lig_N"/>
</dbReference>
<dbReference type="PANTHER" id="PTHR23132">
    <property type="entry name" value="D-ALANINE--D-ALANINE LIGASE"/>
    <property type="match status" value="1"/>
</dbReference>
<dbReference type="Gene3D" id="3.30.1490.20">
    <property type="entry name" value="ATP-grasp fold, A domain"/>
    <property type="match status" value="1"/>
</dbReference>
<accession>A0ABS9KCD0</accession>
<dbReference type="SUPFAM" id="SSF52440">
    <property type="entry name" value="PreATP-grasp domain"/>
    <property type="match status" value="1"/>
</dbReference>
<comment type="caution">
    <text evidence="17">The sequence shown here is derived from an EMBL/GenBank/DDBJ whole genome shotgun (WGS) entry which is preliminary data.</text>
</comment>
<comment type="similarity">
    <text evidence="3 14">Belongs to the D-alanine--D-alanine ligase family.</text>
</comment>
<dbReference type="SUPFAM" id="SSF56059">
    <property type="entry name" value="Glutathione synthetase ATP-binding domain-like"/>
    <property type="match status" value="1"/>
</dbReference>
<dbReference type="HAMAP" id="MF_00047">
    <property type="entry name" value="Dala_Dala_lig"/>
    <property type="match status" value="1"/>
</dbReference>
<evidence type="ECO:0000313" key="17">
    <source>
        <dbReference type="EMBL" id="MCG2588514.1"/>
    </source>
</evidence>
<comment type="pathway">
    <text evidence="14">Cell wall biogenesis; peptidoglycan biosynthesis.</text>
</comment>
<gene>
    <name evidence="14" type="primary">ddl</name>
    <name evidence="17" type="ORF">L6773_08065</name>
</gene>
<comment type="catalytic activity">
    <reaction evidence="13 14">
        <text>2 D-alanine + ATP = D-alanyl-D-alanine + ADP + phosphate + H(+)</text>
        <dbReference type="Rhea" id="RHEA:11224"/>
        <dbReference type="ChEBI" id="CHEBI:15378"/>
        <dbReference type="ChEBI" id="CHEBI:30616"/>
        <dbReference type="ChEBI" id="CHEBI:43474"/>
        <dbReference type="ChEBI" id="CHEBI:57416"/>
        <dbReference type="ChEBI" id="CHEBI:57822"/>
        <dbReference type="ChEBI" id="CHEBI:456216"/>
        <dbReference type="EC" id="6.3.2.4"/>
    </reaction>
</comment>
<evidence type="ECO:0000256" key="12">
    <source>
        <dbReference type="ARBA" id="ARBA00023316"/>
    </source>
</evidence>
<evidence type="ECO:0000313" key="18">
    <source>
        <dbReference type="Proteomes" id="UP001165366"/>
    </source>
</evidence>
<proteinExistence type="inferred from homology"/>
<dbReference type="EMBL" id="JAKLWS010000007">
    <property type="protein sequence ID" value="MCG2588514.1"/>
    <property type="molecule type" value="Genomic_DNA"/>
</dbReference>
<dbReference type="NCBIfam" id="NF002528">
    <property type="entry name" value="PRK01966.1-4"/>
    <property type="match status" value="1"/>
</dbReference>
<dbReference type="Pfam" id="PF07478">
    <property type="entry name" value="Dala_Dala_lig_C"/>
    <property type="match status" value="1"/>
</dbReference>
<evidence type="ECO:0000256" key="6">
    <source>
        <dbReference type="ARBA" id="ARBA00022741"/>
    </source>
</evidence>
<evidence type="ECO:0000256" key="2">
    <source>
        <dbReference type="ARBA" id="ARBA00001946"/>
    </source>
</evidence>
<evidence type="ECO:0000256" key="11">
    <source>
        <dbReference type="ARBA" id="ARBA00023211"/>
    </source>
</evidence>
<dbReference type="PANTHER" id="PTHR23132:SF25">
    <property type="entry name" value="D-ALANINE--D-ALANINE LIGASE A"/>
    <property type="match status" value="1"/>
</dbReference>
<dbReference type="RefSeq" id="WP_237853356.1">
    <property type="nucleotide sequence ID" value="NZ_JAKLWS010000007.1"/>
</dbReference>
<evidence type="ECO:0000256" key="15">
    <source>
        <dbReference type="PROSITE-ProRule" id="PRU00409"/>
    </source>
</evidence>
<keyword evidence="4 14" id="KW-0436">Ligase</keyword>
<dbReference type="InterPro" id="IPR013815">
    <property type="entry name" value="ATP_grasp_subdomain_1"/>
</dbReference>
<dbReference type="PIRSF" id="PIRSF039102">
    <property type="entry name" value="Ddl/VanB"/>
    <property type="match status" value="1"/>
</dbReference>
<evidence type="ECO:0000256" key="9">
    <source>
        <dbReference type="ARBA" id="ARBA00022960"/>
    </source>
</evidence>
<keyword evidence="6 15" id="KW-0547">Nucleotide-binding</keyword>
<feature type="domain" description="ATP-grasp" evidence="16">
    <location>
        <begin position="148"/>
        <end position="358"/>
    </location>
</feature>
<keyword evidence="18" id="KW-1185">Reference proteome</keyword>
<evidence type="ECO:0000256" key="13">
    <source>
        <dbReference type="ARBA" id="ARBA00047614"/>
    </source>
</evidence>
<dbReference type="Gene3D" id="3.40.50.20">
    <property type="match status" value="1"/>
</dbReference>
<evidence type="ECO:0000259" key="16">
    <source>
        <dbReference type="PROSITE" id="PS50975"/>
    </source>
</evidence>
<evidence type="ECO:0000256" key="14">
    <source>
        <dbReference type="HAMAP-Rule" id="MF_00047"/>
    </source>
</evidence>
<dbReference type="InterPro" id="IPR000291">
    <property type="entry name" value="D-Ala_lig_Van_CS"/>
</dbReference>
<name>A0ABS9KCD0_9BACT</name>
<comment type="function">
    <text evidence="14">Cell wall formation.</text>
</comment>
<keyword evidence="9 14" id="KW-0133">Cell shape</keyword>
<protein>
    <recommendedName>
        <fullName evidence="14">D-alanine--D-alanine ligase</fullName>
        <ecNumber evidence="14">6.3.2.4</ecNumber>
    </recommendedName>
    <alternativeName>
        <fullName evidence="14">D-Ala-D-Ala ligase</fullName>
    </alternativeName>
    <alternativeName>
        <fullName evidence="14">D-alanylalanine synthetase</fullName>
    </alternativeName>
</protein>
<evidence type="ECO:0000256" key="5">
    <source>
        <dbReference type="ARBA" id="ARBA00022723"/>
    </source>
</evidence>
<keyword evidence="10 14" id="KW-0573">Peptidoglycan synthesis</keyword>
<keyword evidence="5" id="KW-0479">Metal-binding</keyword>
<evidence type="ECO:0000256" key="10">
    <source>
        <dbReference type="ARBA" id="ARBA00022984"/>
    </source>
</evidence>
<dbReference type="PROSITE" id="PS50975">
    <property type="entry name" value="ATP_GRASP"/>
    <property type="match status" value="1"/>
</dbReference>
<evidence type="ECO:0000256" key="7">
    <source>
        <dbReference type="ARBA" id="ARBA00022840"/>
    </source>
</evidence>
<evidence type="ECO:0000256" key="4">
    <source>
        <dbReference type="ARBA" id="ARBA00022598"/>
    </source>
</evidence>
<evidence type="ECO:0000256" key="3">
    <source>
        <dbReference type="ARBA" id="ARBA00010871"/>
    </source>
</evidence>
<dbReference type="Pfam" id="PF01820">
    <property type="entry name" value="Dala_Dala_lig_N"/>
    <property type="match status" value="1"/>
</dbReference>
<evidence type="ECO:0000256" key="8">
    <source>
        <dbReference type="ARBA" id="ARBA00022842"/>
    </source>
</evidence>
<keyword evidence="12 14" id="KW-0961">Cell wall biogenesis/degradation</keyword>
<keyword evidence="14" id="KW-0963">Cytoplasm</keyword>
<organism evidence="17 18">
    <name type="scientific">Rhodohalobacter sulfatireducens</name>
    <dbReference type="NCBI Taxonomy" id="2911366"/>
    <lineage>
        <taxon>Bacteria</taxon>
        <taxon>Pseudomonadati</taxon>
        <taxon>Balneolota</taxon>
        <taxon>Balneolia</taxon>
        <taxon>Balneolales</taxon>
        <taxon>Balneolaceae</taxon>
        <taxon>Rhodohalobacter</taxon>
    </lineage>
</organism>
<dbReference type="InterPro" id="IPR011761">
    <property type="entry name" value="ATP-grasp"/>
</dbReference>
<dbReference type="EC" id="6.3.2.4" evidence="14"/>
<reference evidence="17" key="2">
    <citation type="submission" date="2024-05" db="EMBL/GenBank/DDBJ databases">
        <title>Rhodohalobacter halophilus gen. nov., sp. nov., a moderately halophilic member of the family Balneolaceae.</title>
        <authorList>
            <person name="Xia J."/>
        </authorList>
    </citation>
    <scope>NUCLEOTIDE SEQUENCE</scope>
    <source>
        <strain evidence="17">WB101</strain>
    </source>
</reference>
<sequence length="394" mass="43914">MDQKTVLVAFGGASPEHEVSVITAHQAIAALQDSEYQVTPLYITKNGRWLTGENLLDLKNFEDLKKLENSSIACFFGQNDFGQPVLIEQKTGLFSKSKSHPIHAVLNAFHGSKGENGAFQGACEMFNIPCTGSSVMGSSIGMDKVMAKEICRTHGIPVVEGVNFVEKNWIDNQLSIIKNIESLDYPVIVKPVHLGSSIGVEVVKERDALIRAIESSFKYDDHLLVEKVVAPLMEINCSVLGSSREQRTSVCERPLGKEELLSFQDKYMNDQEAKGMASADREIPAKIPDKLTTAIRETSIEVFKLLSCSGLARLDFLVNEETHQFYFNEINTIPGSFSFYLWEETDITFKELLLELIDIAVEDQNQKARRIQSYDTNLLSQKAVKGIKGLKTNK</sequence>
<comment type="subcellular location">
    <subcellularLocation>
        <location evidence="14">Cytoplasm</location>
    </subcellularLocation>
</comment>
<dbReference type="NCBIfam" id="TIGR01205">
    <property type="entry name" value="D_ala_D_alaTIGR"/>
    <property type="match status" value="1"/>
</dbReference>
<dbReference type="Gene3D" id="3.30.470.20">
    <property type="entry name" value="ATP-grasp fold, B domain"/>
    <property type="match status" value="1"/>
</dbReference>
<dbReference type="InterPro" id="IPR011095">
    <property type="entry name" value="Dala_Dala_lig_C"/>
</dbReference>
<reference evidence="17" key="1">
    <citation type="submission" date="2022-01" db="EMBL/GenBank/DDBJ databases">
        <authorList>
            <person name="Wang Y."/>
        </authorList>
    </citation>
    <scope>NUCLEOTIDE SEQUENCE</scope>
    <source>
        <strain evidence="17">WB101</strain>
    </source>
</reference>
<comment type="cofactor">
    <cofactor evidence="2">
        <name>Mg(2+)</name>
        <dbReference type="ChEBI" id="CHEBI:18420"/>
    </cofactor>
</comment>
<keyword evidence="8" id="KW-0460">Magnesium</keyword>
<dbReference type="Proteomes" id="UP001165366">
    <property type="component" value="Unassembled WGS sequence"/>
</dbReference>
<evidence type="ECO:0000256" key="1">
    <source>
        <dbReference type="ARBA" id="ARBA00001936"/>
    </source>
</evidence>
<comment type="cofactor">
    <cofactor evidence="1">
        <name>Mn(2+)</name>
        <dbReference type="ChEBI" id="CHEBI:29035"/>
    </cofactor>
</comment>
<dbReference type="PROSITE" id="PS00844">
    <property type="entry name" value="DALA_DALA_LIGASE_2"/>
    <property type="match status" value="1"/>
</dbReference>
<dbReference type="GO" id="GO:0016874">
    <property type="term" value="F:ligase activity"/>
    <property type="evidence" value="ECO:0007669"/>
    <property type="project" value="UniProtKB-KW"/>
</dbReference>
<keyword evidence="11" id="KW-0464">Manganese</keyword>
<dbReference type="InterPro" id="IPR005905">
    <property type="entry name" value="D_ala_D_ala"/>
</dbReference>